<dbReference type="Proteomes" id="UP000038010">
    <property type="component" value="Unassembled WGS sequence"/>
</dbReference>
<evidence type="ECO:0000313" key="2">
    <source>
        <dbReference type="Proteomes" id="UP000038010"/>
    </source>
</evidence>
<evidence type="ECO:0000313" key="1">
    <source>
        <dbReference type="EMBL" id="KPI35116.1"/>
    </source>
</evidence>
<name>A0A0N1HL26_9EURO</name>
<dbReference type="RefSeq" id="XP_017995079.1">
    <property type="nucleotide sequence ID" value="XM_018141258.1"/>
</dbReference>
<dbReference type="VEuPathDB" id="FungiDB:AB675_1374"/>
<dbReference type="AlphaFoldDB" id="A0A0N1HL26"/>
<proteinExistence type="predicted"/>
<dbReference type="GeneID" id="28733138"/>
<protein>
    <submittedName>
        <fullName evidence="1">Uncharacterized protein</fullName>
    </submittedName>
</protein>
<sequence>MAQAPKLWTDLFNPSPTNTANIANIANAKPALLEYPSEIRLKIYKALFEEVQINLVLSSDLKLSPAITSRSYASVPCHSMFRGSLNVFSVLDAFGKEYGGMADVSEFVKINVDLSIQRQYQEHQELACVTAWIGHFPTLQVVHCHLGGTWRPPPRSNLKATDLYNSASLRRAKLGKILPVNVDNTDIITNFEALVRFIELSSAKLSRSFGDKPRTVVEMKPHGDLAGAGPYDGTTRIHVREKRLEYLLKDEWHYIPQERWAQS</sequence>
<keyword evidence="2" id="KW-1185">Reference proteome</keyword>
<reference evidence="1 2" key="1">
    <citation type="submission" date="2015-06" db="EMBL/GenBank/DDBJ databases">
        <title>Draft genome of the ant-associated black yeast Phialophora attae CBS 131958.</title>
        <authorList>
            <person name="Moreno L.F."/>
            <person name="Stielow B.J."/>
            <person name="de Hoog S."/>
            <person name="Vicente V.A."/>
            <person name="Weiss V.A."/>
            <person name="de Vries M."/>
            <person name="Cruz L.M."/>
            <person name="Souza E.M."/>
        </authorList>
    </citation>
    <scope>NUCLEOTIDE SEQUENCE [LARGE SCALE GENOMIC DNA]</scope>
    <source>
        <strain evidence="1 2">CBS 131958</strain>
    </source>
</reference>
<organism evidence="1 2">
    <name type="scientific">Cyphellophora attinorum</name>
    <dbReference type="NCBI Taxonomy" id="1664694"/>
    <lineage>
        <taxon>Eukaryota</taxon>
        <taxon>Fungi</taxon>
        <taxon>Dikarya</taxon>
        <taxon>Ascomycota</taxon>
        <taxon>Pezizomycotina</taxon>
        <taxon>Eurotiomycetes</taxon>
        <taxon>Chaetothyriomycetidae</taxon>
        <taxon>Chaetothyriales</taxon>
        <taxon>Cyphellophoraceae</taxon>
        <taxon>Cyphellophora</taxon>
    </lineage>
</organism>
<dbReference type="OrthoDB" id="2951834at2759"/>
<dbReference type="EMBL" id="LFJN01000044">
    <property type="protein sequence ID" value="KPI35116.1"/>
    <property type="molecule type" value="Genomic_DNA"/>
</dbReference>
<gene>
    <name evidence="1" type="ORF">AB675_1374</name>
</gene>
<comment type="caution">
    <text evidence="1">The sequence shown here is derived from an EMBL/GenBank/DDBJ whole genome shotgun (WGS) entry which is preliminary data.</text>
</comment>
<accession>A0A0N1HL26</accession>